<sequence>MNPPVDHFAVDQFTIQIHQPESRETLPENKLLNSTLDQLIAEYAEELREKDERDAWLKQILQRVDAGPVVLLALEVLSVPFSGAPVERIFSQAG</sequence>
<accession>A0A915ECW6</accession>
<dbReference type="AlphaFoldDB" id="A0A915ECW6"/>
<evidence type="ECO:0000313" key="1">
    <source>
        <dbReference type="Proteomes" id="UP000887574"/>
    </source>
</evidence>
<name>A0A915ECW6_9BILA</name>
<proteinExistence type="predicted"/>
<organism evidence="1 2">
    <name type="scientific">Ditylenchus dipsaci</name>
    <dbReference type="NCBI Taxonomy" id="166011"/>
    <lineage>
        <taxon>Eukaryota</taxon>
        <taxon>Metazoa</taxon>
        <taxon>Ecdysozoa</taxon>
        <taxon>Nematoda</taxon>
        <taxon>Chromadorea</taxon>
        <taxon>Rhabditida</taxon>
        <taxon>Tylenchina</taxon>
        <taxon>Tylenchomorpha</taxon>
        <taxon>Sphaerularioidea</taxon>
        <taxon>Anguinidae</taxon>
        <taxon>Anguininae</taxon>
        <taxon>Ditylenchus</taxon>
    </lineage>
</organism>
<protein>
    <submittedName>
        <fullName evidence="2">HAT C-terminal dimerisation domain-containing protein</fullName>
    </submittedName>
</protein>
<evidence type="ECO:0000313" key="2">
    <source>
        <dbReference type="WBParaSite" id="jg5337"/>
    </source>
</evidence>
<dbReference type="WBParaSite" id="jg5337">
    <property type="protein sequence ID" value="jg5337"/>
    <property type="gene ID" value="jg5337"/>
</dbReference>
<reference evidence="2" key="1">
    <citation type="submission" date="2022-11" db="UniProtKB">
        <authorList>
            <consortium name="WormBaseParasite"/>
        </authorList>
    </citation>
    <scope>IDENTIFICATION</scope>
</reference>
<dbReference type="Proteomes" id="UP000887574">
    <property type="component" value="Unplaced"/>
</dbReference>
<keyword evidence="1" id="KW-1185">Reference proteome</keyword>